<accession>A0A378WGM4</accession>
<name>A0A378WGM4_9NEIS</name>
<protein>
    <recommendedName>
        <fullName evidence="3">Lipoprotein</fullName>
    </recommendedName>
</protein>
<gene>
    <name evidence="1" type="ORF">NCTC12229_00885</name>
</gene>
<dbReference type="Proteomes" id="UP000254055">
    <property type="component" value="Unassembled WGS sequence"/>
</dbReference>
<sequence>MTTRQDKQAVKAAKTAAIFTGTLAACMVSLAFSSYTAKRARAHTAPPAVLINTVSDGQSQTPRHHTGQTAAIPADWTENPLAAVVYEPVSESGAGHE</sequence>
<evidence type="ECO:0000313" key="2">
    <source>
        <dbReference type="Proteomes" id="UP000254055"/>
    </source>
</evidence>
<dbReference type="OrthoDB" id="9890174at2"/>
<organism evidence="1 2">
    <name type="scientific">Neisseria zoodegmatis</name>
    <dbReference type="NCBI Taxonomy" id="326523"/>
    <lineage>
        <taxon>Bacteria</taxon>
        <taxon>Pseudomonadati</taxon>
        <taxon>Pseudomonadota</taxon>
        <taxon>Betaproteobacteria</taxon>
        <taxon>Neisseriales</taxon>
        <taxon>Neisseriaceae</taxon>
        <taxon>Neisseria</taxon>
    </lineage>
</organism>
<evidence type="ECO:0008006" key="3">
    <source>
        <dbReference type="Google" id="ProtNLM"/>
    </source>
</evidence>
<dbReference type="RefSeq" id="WP_115133690.1">
    <property type="nucleotide sequence ID" value="NZ_UGRS01000001.1"/>
</dbReference>
<proteinExistence type="predicted"/>
<dbReference type="EMBL" id="UGRS01000001">
    <property type="protein sequence ID" value="SUA36469.1"/>
    <property type="molecule type" value="Genomic_DNA"/>
</dbReference>
<evidence type="ECO:0000313" key="1">
    <source>
        <dbReference type="EMBL" id="SUA36469.1"/>
    </source>
</evidence>
<dbReference type="AlphaFoldDB" id="A0A378WGM4"/>
<reference evidence="1 2" key="1">
    <citation type="submission" date="2018-06" db="EMBL/GenBank/DDBJ databases">
        <authorList>
            <consortium name="Pathogen Informatics"/>
            <person name="Doyle S."/>
        </authorList>
    </citation>
    <scope>NUCLEOTIDE SEQUENCE [LARGE SCALE GENOMIC DNA]</scope>
    <source>
        <strain evidence="1 2">NCTC12229</strain>
    </source>
</reference>
<dbReference type="PROSITE" id="PS51257">
    <property type="entry name" value="PROKAR_LIPOPROTEIN"/>
    <property type="match status" value="1"/>
</dbReference>